<accession>A0AAW0CR33</accession>
<keyword evidence="2" id="KW-0472">Membrane</keyword>
<evidence type="ECO:0000256" key="2">
    <source>
        <dbReference type="SAM" id="Phobius"/>
    </source>
</evidence>
<keyword evidence="4" id="KW-1185">Reference proteome</keyword>
<feature type="compositionally biased region" description="Basic and acidic residues" evidence="1">
    <location>
        <begin position="179"/>
        <end position="192"/>
    </location>
</feature>
<feature type="region of interest" description="Disordered" evidence="1">
    <location>
        <begin position="264"/>
        <end position="288"/>
    </location>
</feature>
<evidence type="ECO:0000256" key="1">
    <source>
        <dbReference type="SAM" id="MobiDB-lite"/>
    </source>
</evidence>
<sequence>MSSRSYRKTGGVPSYTEVHKALARASKCRIRPVRDREFGEKLGLEGCVKAAQFARIKQAIGKFVVGYAGGVRPQLTQQFWQQLLVMLQNEFTHVYTGPQVLVKEDRGLGLDCRWVSFLFFSSSFLFSLLFYSSPPRRLRTPRYDRPIRPDDPTPARSSRDPARPQRRPRSTPPPTPTHADADARERVHRNADARPPQRTHRRQRLHPRQRRRNSPAIDADANASTHANADATHPQSTPTPSTPTSPTRDLGHAEYAHVPHVNADLGAVDRPPTPTPSPPASARQRRQRRDVLARLPFSPSPPSPLLSSTPLSLFFSFSSFGSPHPGSLNDDPTATCAGCAPGHPRTPTSALSTTRVDALEGDATRESVGLTADQPRPAHRIPDNAYRTATPTCFDPPAIPETPDAPQQRHQSTPTPTATETPIDANSLPPHFPPPPSFLLLLNCHANPLPYIGSSDPPWPLLPTHTQVPQLVGPLSLLFSFSFLFFTHTIDPDPRCPRRRRERRQTHADPRIEHARRHRRYVRCFDAGVCVIPATPPLPMTPPGTKCIERRRSRERPPSRTYASNVALVRAFASAPCRVCGASDDLRGRGRAPRASPPSSRSSLLLFPPLCTFQSDSLPYLALLNSPPPLLFHTSCLPW</sequence>
<organism evidence="3 4">
    <name type="scientific">Favolaschia claudopus</name>
    <dbReference type="NCBI Taxonomy" id="2862362"/>
    <lineage>
        <taxon>Eukaryota</taxon>
        <taxon>Fungi</taxon>
        <taxon>Dikarya</taxon>
        <taxon>Basidiomycota</taxon>
        <taxon>Agaricomycotina</taxon>
        <taxon>Agaricomycetes</taxon>
        <taxon>Agaricomycetidae</taxon>
        <taxon>Agaricales</taxon>
        <taxon>Marasmiineae</taxon>
        <taxon>Mycenaceae</taxon>
        <taxon>Favolaschia</taxon>
    </lineage>
</organism>
<feature type="compositionally biased region" description="Polar residues" evidence="1">
    <location>
        <begin position="408"/>
        <end position="420"/>
    </location>
</feature>
<comment type="caution">
    <text evidence="3">The sequence shown here is derived from an EMBL/GenBank/DDBJ whole genome shotgun (WGS) entry which is preliminary data.</text>
</comment>
<reference evidence="3 4" key="1">
    <citation type="journal article" date="2024" name="J Genomics">
        <title>Draft genome sequencing and assembly of Favolaschia claudopus CIRM-BRFM 2984 isolated from oak limbs.</title>
        <authorList>
            <person name="Navarro D."/>
            <person name="Drula E."/>
            <person name="Chaduli D."/>
            <person name="Cazenave R."/>
            <person name="Ahrendt S."/>
            <person name="Wang J."/>
            <person name="Lipzen A."/>
            <person name="Daum C."/>
            <person name="Barry K."/>
            <person name="Grigoriev I.V."/>
            <person name="Favel A."/>
            <person name="Rosso M.N."/>
            <person name="Martin F."/>
        </authorList>
    </citation>
    <scope>NUCLEOTIDE SEQUENCE [LARGE SCALE GENOMIC DNA]</scope>
    <source>
        <strain evidence="3 4">CIRM-BRFM 2984</strain>
    </source>
</reference>
<evidence type="ECO:0000313" key="3">
    <source>
        <dbReference type="EMBL" id="KAK7042404.1"/>
    </source>
</evidence>
<dbReference type="AlphaFoldDB" id="A0AAW0CR33"/>
<feature type="compositionally biased region" description="Basic residues" evidence="1">
    <location>
        <begin position="197"/>
        <end position="213"/>
    </location>
</feature>
<name>A0AAW0CR33_9AGAR</name>
<gene>
    <name evidence="3" type="ORF">R3P38DRAFT_3178963</name>
</gene>
<protein>
    <submittedName>
        <fullName evidence="3">Uncharacterized protein</fullName>
    </submittedName>
</protein>
<dbReference type="EMBL" id="JAWWNJ010000013">
    <property type="protein sequence ID" value="KAK7042404.1"/>
    <property type="molecule type" value="Genomic_DNA"/>
</dbReference>
<feature type="region of interest" description="Disordered" evidence="1">
    <location>
        <begin position="373"/>
        <end position="424"/>
    </location>
</feature>
<keyword evidence="2" id="KW-0812">Transmembrane</keyword>
<feature type="compositionally biased region" description="Basic and acidic residues" evidence="1">
    <location>
        <begin position="141"/>
        <end position="163"/>
    </location>
</feature>
<keyword evidence="2" id="KW-1133">Transmembrane helix</keyword>
<evidence type="ECO:0000313" key="4">
    <source>
        <dbReference type="Proteomes" id="UP001362999"/>
    </source>
</evidence>
<feature type="compositionally biased region" description="Low complexity" evidence="1">
    <location>
        <begin position="234"/>
        <end position="247"/>
    </location>
</feature>
<feature type="region of interest" description="Disordered" evidence="1">
    <location>
        <begin position="139"/>
        <end position="250"/>
    </location>
</feature>
<proteinExistence type="predicted"/>
<feature type="transmembrane region" description="Helical" evidence="2">
    <location>
        <begin position="114"/>
        <end position="132"/>
    </location>
</feature>
<dbReference type="Proteomes" id="UP001362999">
    <property type="component" value="Unassembled WGS sequence"/>
</dbReference>